<dbReference type="AlphaFoldDB" id="A0AAV2VXD9"/>
<evidence type="ECO:0000313" key="1">
    <source>
        <dbReference type="EMBL" id="CCO49265.1"/>
    </source>
</evidence>
<proteinExistence type="predicted"/>
<reference evidence="1 2" key="1">
    <citation type="journal article" date="2013" name="ISME J.">
        <title>Comparative genomics of pathogenic lineages of Vibrio nigripulchritudo identifies virulence-associated traits.</title>
        <authorList>
            <person name="Goudenege D."/>
            <person name="Labreuche Y."/>
            <person name="Krin E."/>
            <person name="Ansquer D."/>
            <person name="Mangenot S."/>
            <person name="Calteau A."/>
            <person name="Medigue C."/>
            <person name="Mazel D."/>
            <person name="Polz M.F."/>
            <person name="Le Roux F."/>
        </authorList>
    </citation>
    <scope>NUCLEOTIDE SEQUENCE [LARGE SCALE GENOMIC DNA]</scope>
    <source>
        <strain evidence="1 2">SOn1</strain>
    </source>
</reference>
<comment type="caution">
    <text evidence="1">The sequence shown here is derived from an EMBL/GenBank/DDBJ whole genome shotgun (WGS) entry which is preliminary data.</text>
</comment>
<gene>
    <name evidence="1" type="ORF">VIBNISOn1_800047</name>
</gene>
<name>A0AAV2VXD9_9VIBR</name>
<dbReference type="EMBL" id="CAOF01000176">
    <property type="protein sequence ID" value="CCO49265.1"/>
    <property type="molecule type" value="Genomic_DNA"/>
</dbReference>
<organism evidence="1 2">
    <name type="scientific">Vibrio nigripulchritudo SOn1</name>
    <dbReference type="NCBI Taxonomy" id="1238450"/>
    <lineage>
        <taxon>Bacteria</taxon>
        <taxon>Pseudomonadati</taxon>
        <taxon>Pseudomonadota</taxon>
        <taxon>Gammaproteobacteria</taxon>
        <taxon>Vibrionales</taxon>
        <taxon>Vibrionaceae</taxon>
        <taxon>Vibrio</taxon>
    </lineage>
</organism>
<evidence type="ECO:0000313" key="2">
    <source>
        <dbReference type="Proteomes" id="UP000018211"/>
    </source>
</evidence>
<dbReference type="Proteomes" id="UP000018211">
    <property type="component" value="Unassembled WGS sequence"/>
</dbReference>
<accession>A0AAV2VXD9</accession>
<sequence length="48" mass="5349">MFSPTSQPIANDRKRQVIGDLSEIGVEFGVLCHLNILQTKGYDICINN</sequence>
<protein>
    <submittedName>
        <fullName evidence="1">Uncharacterized protein</fullName>
    </submittedName>
</protein>